<organism evidence="2 3">
    <name type="scientific">Candidatus Wolfebacteria bacterium RIFCSPLOWO2_01_FULL_45_19</name>
    <dbReference type="NCBI Taxonomy" id="1802557"/>
    <lineage>
        <taxon>Bacteria</taxon>
        <taxon>Candidatus Wolfeibacteriota</taxon>
    </lineage>
</organism>
<reference evidence="2 3" key="1">
    <citation type="journal article" date="2016" name="Nat. Commun.">
        <title>Thousands of microbial genomes shed light on interconnected biogeochemical processes in an aquifer system.</title>
        <authorList>
            <person name="Anantharaman K."/>
            <person name="Brown C.T."/>
            <person name="Hug L.A."/>
            <person name="Sharon I."/>
            <person name="Castelle C.J."/>
            <person name="Probst A.J."/>
            <person name="Thomas B.C."/>
            <person name="Singh A."/>
            <person name="Wilkins M.J."/>
            <person name="Karaoz U."/>
            <person name="Brodie E.L."/>
            <person name="Williams K.H."/>
            <person name="Hubbard S.S."/>
            <person name="Banfield J.F."/>
        </authorList>
    </citation>
    <scope>NUCLEOTIDE SEQUENCE [LARGE SCALE GENOMIC DNA]</scope>
</reference>
<comment type="caution">
    <text evidence="2">The sequence shown here is derived from an EMBL/GenBank/DDBJ whole genome shotgun (WGS) entry which is preliminary data.</text>
</comment>
<dbReference type="EMBL" id="MGIR01000004">
    <property type="protein sequence ID" value="OGM91061.1"/>
    <property type="molecule type" value="Genomic_DNA"/>
</dbReference>
<keyword evidence="1" id="KW-1133">Transmembrane helix</keyword>
<keyword evidence="1" id="KW-0472">Membrane</keyword>
<name>A0A1F8DR19_9BACT</name>
<evidence type="ECO:0000256" key="1">
    <source>
        <dbReference type="SAM" id="Phobius"/>
    </source>
</evidence>
<proteinExistence type="predicted"/>
<dbReference type="InterPro" id="IPR047589">
    <property type="entry name" value="DUF11_rpt"/>
</dbReference>
<dbReference type="STRING" id="1802557.A3A20_00495"/>
<gene>
    <name evidence="2" type="ORF">A3A20_00495</name>
</gene>
<evidence type="ECO:0000313" key="3">
    <source>
        <dbReference type="Proteomes" id="UP000178946"/>
    </source>
</evidence>
<dbReference type="AlphaFoldDB" id="A0A1F8DR19"/>
<sequence length="325" mass="34559">MNTKVFFVVFIAVLGIGITTPFIVGAQSPLLPTITIGASPSTVDRGSPTIISWNTVNAASCYGLGAWSGPKATSGAETTHPLVDSTYILVCNSGFPGQYSSAHTIVRVNSFFQQPQQSPIQQNNVNSSLAVTNLVLNKTLNQSTFTNSVEARETDTLVFEIRVRNTGASLTDITVRDILPKEIFYLGSTTVNGAAVSDGIAGAGLNLSSVVSGQEIVIRFSAIVSIGIGQTTVVNQAAAINSSGFSNSGFATIILKGEGQVLGVGDIVTGPENVVPWALAIGFFATLFIHLVFFRRREETVNIASELETEIRKLRTEENPRSLRF</sequence>
<feature type="transmembrane region" description="Helical" evidence="1">
    <location>
        <begin position="274"/>
        <end position="294"/>
    </location>
</feature>
<dbReference type="Proteomes" id="UP000178946">
    <property type="component" value="Unassembled WGS sequence"/>
</dbReference>
<keyword evidence="1" id="KW-0812">Transmembrane</keyword>
<evidence type="ECO:0008006" key="4">
    <source>
        <dbReference type="Google" id="ProtNLM"/>
    </source>
</evidence>
<dbReference type="NCBIfam" id="TIGR01451">
    <property type="entry name" value="B_ant_repeat"/>
    <property type="match status" value="1"/>
</dbReference>
<protein>
    <recommendedName>
        <fullName evidence="4">DUF11 domain-containing protein</fullName>
    </recommendedName>
</protein>
<evidence type="ECO:0000313" key="2">
    <source>
        <dbReference type="EMBL" id="OGM91061.1"/>
    </source>
</evidence>
<accession>A0A1F8DR19</accession>